<reference evidence="2 3" key="1">
    <citation type="submission" date="2016-10" db="EMBL/GenBank/DDBJ databases">
        <authorList>
            <person name="de Groot N.N."/>
        </authorList>
    </citation>
    <scope>NUCLEOTIDE SEQUENCE [LARGE SCALE GENOMIC DNA]</scope>
    <source>
        <strain evidence="2 3">KH2T6</strain>
    </source>
</reference>
<organism evidence="2 3">
    <name type="scientific">Ruminococcus albus</name>
    <dbReference type="NCBI Taxonomy" id="1264"/>
    <lineage>
        <taxon>Bacteria</taxon>
        <taxon>Bacillati</taxon>
        <taxon>Bacillota</taxon>
        <taxon>Clostridia</taxon>
        <taxon>Eubacteriales</taxon>
        <taxon>Oscillospiraceae</taxon>
        <taxon>Ruminococcus</taxon>
    </lineage>
</organism>
<proteinExistence type="predicted"/>
<dbReference type="AlphaFoldDB" id="A0A1H7PIQ8"/>
<dbReference type="Pfam" id="PF11867">
    <property type="entry name" value="T1RH-like_C"/>
    <property type="match status" value="1"/>
</dbReference>
<dbReference type="Proteomes" id="UP000186015">
    <property type="component" value="Unassembled WGS sequence"/>
</dbReference>
<accession>A0A1H7PIQ8</accession>
<sequence>MPKVSYFIEFSERLKQVVDDYNNRRRDEAYANEVLDDVAEQLAKLLSELKTEKNSFMDMGIDFEEKAFYDILSAVAKKYEFEYPKDKMIELSKRIKVIVDDKARYTDWATREDIKANLQVDLILLLDEFDYPPVTIDDVYKEVLEQAENFKKYSK</sequence>
<name>A0A1H7PIQ8_RUMAL</name>
<dbReference type="EMBL" id="FOAT01000022">
    <property type="protein sequence ID" value="SEL35358.1"/>
    <property type="molecule type" value="Genomic_DNA"/>
</dbReference>
<evidence type="ECO:0000313" key="2">
    <source>
        <dbReference type="EMBL" id="SEL35358.1"/>
    </source>
</evidence>
<evidence type="ECO:0000313" key="3">
    <source>
        <dbReference type="Proteomes" id="UP000186015"/>
    </source>
</evidence>
<gene>
    <name evidence="2" type="ORF">SAMN05216469_1222</name>
</gene>
<dbReference type="RefSeq" id="WP_242940267.1">
    <property type="nucleotide sequence ID" value="NZ_FOAT01000022.1"/>
</dbReference>
<feature type="domain" description="Type I restriction enzyme HindI endonuclease subunit-like C-terminal" evidence="1">
    <location>
        <begin position="9"/>
        <end position="152"/>
    </location>
</feature>
<evidence type="ECO:0000259" key="1">
    <source>
        <dbReference type="Pfam" id="PF11867"/>
    </source>
</evidence>
<dbReference type="InterPro" id="IPR021810">
    <property type="entry name" value="T1RH-like_C"/>
</dbReference>
<protein>
    <submittedName>
        <fullName evidence="2">Type I restriction enzyme, R subunit</fullName>
    </submittedName>
</protein>